<feature type="region of interest" description="Disordered" evidence="1">
    <location>
        <begin position="79"/>
        <end position="98"/>
    </location>
</feature>
<evidence type="ECO:0000259" key="2">
    <source>
        <dbReference type="Pfam" id="PF10615"/>
    </source>
</evidence>
<dbReference type="Pfam" id="PF13883">
    <property type="entry name" value="CREG_beta-barrel"/>
    <property type="match status" value="1"/>
</dbReference>
<accession>A0ABS1D6M3</accession>
<reference evidence="4 5" key="1">
    <citation type="journal article" date="2020" name="Microorganisms">
        <title>Osmotic Adaptation and Compatible Solute Biosynthesis of Phototrophic Bacteria as Revealed from Genome Analyses.</title>
        <authorList>
            <person name="Imhoff J.F."/>
            <person name="Rahn T."/>
            <person name="Kunzel S."/>
            <person name="Keller A."/>
            <person name="Neulinger S.C."/>
        </authorList>
    </citation>
    <scope>NUCLEOTIDE SEQUENCE [LARGE SCALE GENOMIC DNA]</scope>
    <source>
        <strain evidence="4 5">DSM 15382</strain>
    </source>
</reference>
<feature type="domain" description="CREG-like beta-barrel" evidence="3">
    <location>
        <begin position="10"/>
        <end position="155"/>
    </location>
</feature>
<comment type="caution">
    <text evidence="4">The sequence shown here is derived from an EMBL/GenBank/DDBJ whole genome shotgun (WGS) entry which is preliminary data.</text>
</comment>
<gene>
    <name evidence="4" type="ORF">CKO45_27270</name>
</gene>
<dbReference type="Gene3D" id="3.20.180.10">
    <property type="entry name" value="PNP-oxidase-like"/>
    <property type="match status" value="1"/>
</dbReference>
<sequence length="257" mass="26419">MVTDNPGFEARRLIRAAASATLATQAGGQPFASLVTPATAPDLAPLLLLSSLSEHTRQLQAEPRCALLVQGLPPLLSPAADAPAGQGPAGPREANPQTAPRVTLTGLAERVPEAEVPALKARFLAKHPYAALYADFGDFALWRIAPGGALLVGGFARAVRLRLADLLPPPDAVAAVAAAEARICAHMNEDHADAVAAIATRLLGGPPGAWRMVAVDPDGADVALDETVLRLNFNAPAASAEAIRAELIRASRDAGAS</sequence>
<evidence type="ECO:0000259" key="3">
    <source>
        <dbReference type="Pfam" id="PF13883"/>
    </source>
</evidence>
<name>A0ABS1D6M3_9PROT</name>
<evidence type="ECO:0008006" key="6">
    <source>
        <dbReference type="Google" id="ProtNLM"/>
    </source>
</evidence>
<feature type="domain" description="DUF2470" evidence="2">
    <location>
        <begin position="180"/>
        <end position="248"/>
    </location>
</feature>
<dbReference type="InterPro" id="IPR055343">
    <property type="entry name" value="CREG_beta-barrel"/>
</dbReference>
<dbReference type="Proteomes" id="UP000697995">
    <property type="component" value="Unassembled WGS sequence"/>
</dbReference>
<dbReference type="InterPro" id="IPR019595">
    <property type="entry name" value="DUF2470"/>
</dbReference>
<proteinExistence type="predicted"/>
<dbReference type="PANTHER" id="PTHR13343">
    <property type="entry name" value="CREG1 PROTEIN"/>
    <property type="match status" value="1"/>
</dbReference>
<dbReference type="InterPro" id="IPR037119">
    <property type="entry name" value="Haem_oxidase_HugZ-like_sf"/>
</dbReference>
<dbReference type="Pfam" id="PF10615">
    <property type="entry name" value="DUF2470"/>
    <property type="match status" value="1"/>
</dbReference>
<dbReference type="EMBL" id="NRSG01000398">
    <property type="protein sequence ID" value="MBK1661897.1"/>
    <property type="molecule type" value="Genomic_DNA"/>
</dbReference>
<feature type="compositionally biased region" description="Low complexity" evidence="1">
    <location>
        <begin position="79"/>
        <end position="91"/>
    </location>
</feature>
<dbReference type="InterPro" id="IPR012349">
    <property type="entry name" value="Split_barrel_FMN-bd"/>
</dbReference>
<evidence type="ECO:0000313" key="5">
    <source>
        <dbReference type="Proteomes" id="UP000697995"/>
    </source>
</evidence>
<protein>
    <recommendedName>
        <fullName evidence="6">DUF2470 domain-containing protein</fullName>
    </recommendedName>
</protein>
<dbReference type="RefSeq" id="WP_133219231.1">
    <property type="nucleotide sequence ID" value="NZ_NRSG01000398.1"/>
</dbReference>
<dbReference type="SUPFAM" id="SSF50475">
    <property type="entry name" value="FMN-binding split barrel"/>
    <property type="match status" value="1"/>
</dbReference>
<keyword evidence="5" id="KW-1185">Reference proteome</keyword>
<dbReference type="PANTHER" id="PTHR13343:SF17">
    <property type="entry name" value="CELLULAR REPRESSOR OF E1A-STIMULATED GENES, ISOFORM A"/>
    <property type="match status" value="1"/>
</dbReference>
<evidence type="ECO:0000313" key="4">
    <source>
        <dbReference type="EMBL" id="MBK1661897.1"/>
    </source>
</evidence>
<dbReference type="Gene3D" id="2.30.110.10">
    <property type="entry name" value="Electron Transport, Fmn-binding Protein, Chain A"/>
    <property type="match status" value="1"/>
</dbReference>
<evidence type="ECO:0000256" key="1">
    <source>
        <dbReference type="SAM" id="MobiDB-lite"/>
    </source>
</evidence>
<organism evidence="4 5">
    <name type="scientific">Paracraurococcus ruber</name>
    <dbReference type="NCBI Taxonomy" id="77675"/>
    <lineage>
        <taxon>Bacteria</taxon>
        <taxon>Pseudomonadati</taxon>
        <taxon>Pseudomonadota</taxon>
        <taxon>Alphaproteobacteria</taxon>
        <taxon>Acetobacterales</taxon>
        <taxon>Roseomonadaceae</taxon>
        <taxon>Paracraurococcus</taxon>
    </lineage>
</organism>